<dbReference type="PATRIC" id="fig|1263870.3.peg.3890"/>
<keyword evidence="2" id="KW-0812">Transmembrane</keyword>
<dbReference type="Gene3D" id="2.20.25.100">
    <property type="entry name" value="Zn-binding ribosomal proteins"/>
    <property type="match status" value="1"/>
</dbReference>
<dbReference type="OrthoDB" id="292864at2"/>
<feature type="compositionally biased region" description="Gly residues" evidence="1">
    <location>
        <begin position="137"/>
        <end position="147"/>
    </location>
</feature>
<feature type="transmembrane region" description="Helical" evidence="2">
    <location>
        <begin position="245"/>
        <end position="264"/>
    </location>
</feature>
<dbReference type="RefSeq" id="WP_008681240.1">
    <property type="nucleotide sequence ID" value="NZ_ANOH01000254.1"/>
</dbReference>
<name>M5U092_9BACT</name>
<gene>
    <name evidence="3" type="ORF">RSSM_03667</name>
</gene>
<dbReference type="Gene3D" id="2.20.28.160">
    <property type="match status" value="1"/>
</dbReference>
<protein>
    <submittedName>
        <fullName evidence="3">Membrane protein containing putative Zinc finger/thioredoxin domain</fullName>
    </submittedName>
</protein>
<feature type="transmembrane region" description="Helical" evidence="2">
    <location>
        <begin position="276"/>
        <end position="300"/>
    </location>
</feature>
<dbReference type="InterPro" id="IPR023407">
    <property type="entry name" value="Ribosomal_eS27_Zn-bd_dom_sf"/>
</dbReference>
<evidence type="ECO:0000313" key="4">
    <source>
        <dbReference type="Proteomes" id="UP000011885"/>
    </source>
</evidence>
<feature type="transmembrane region" description="Helical" evidence="2">
    <location>
        <begin position="192"/>
        <end position="225"/>
    </location>
</feature>
<accession>M5U092</accession>
<reference evidence="3 4" key="1">
    <citation type="journal article" date="2013" name="Mar. Genomics">
        <title>Expression of sulfatases in Rhodopirellula baltica and the diversity of sulfatases in the genus Rhodopirellula.</title>
        <authorList>
            <person name="Wegner C.E."/>
            <person name="Richter-Heitmann T."/>
            <person name="Klindworth A."/>
            <person name="Klockow C."/>
            <person name="Richter M."/>
            <person name="Achstetter T."/>
            <person name="Glockner F.O."/>
            <person name="Harder J."/>
        </authorList>
    </citation>
    <scope>NUCLEOTIDE SEQUENCE [LARGE SCALE GENOMIC DNA]</scope>
    <source>
        <strain evidence="3 4">SM41</strain>
    </source>
</reference>
<dbReference type="AlphaFoldDB" id="M5U092"/>
<evidence type="ECO:0000256" key="1">
    <source>
        <dbReference type="SAM" id="MobiDB-lite"/>
    </source>
</evidence>
<evidence type="ECO:0000313" key="3">
    <source>
        <dbReference type="EMBL" id="EMI54887.1"/>
    </source>
</evidence>
<feature type="region of interest" description="Disordered" evidence="1">
    <location>
        <begin position="99"/>
        <end position="184"/>
    </location>
</feature>
<keyword evidence="2" id="KW-0472">Membrane</keyword>
<dbReference type="Proteomes" id="UP000011885">
    <property type="component" value="Unassembled WGS sequence"/>
</dbReference>
<keyword evidence="4" id="KW-1185">Reference proteome</keyword>
<comment type="caution">
    <text evidence="3">The sequence shown here is derived from an EMBL/GenBank/DDBJ whole genome shotgun (WGS) entry which is preliminary data.</text>
</comment>
<dbReference type="NCBIfam" id="TIGR01053">
    <property type="entry name" value="LSD1"/>
    <property type="match status" value="2"/>
</dbReference>
<feature type="compositionally biased region" description="Low complexity" evidence="1">
    <location>
        <begin position="105"/>
        <end position="116"/>
    </location>
</feature>
<dbReference type="EMBL" id="ANOH01000254">
    <property type="protein sequence ID" value="EMI54887.1"/>
    <property type="molecule type" value="Genomic_DNA"/>
</dbReference>
<proteinExistence type="predicted"/>
<keyword evidence="2" id="KW-1133">Transmembrane helix</keyword>
<feature type="region of interest" description="Disordered" evidence="1">
    <location>
        <begin position="38"/>
        <end position="60"/>
    </location>
</feature>
<sequence>MGLKLKCPGCQSTLQVADSARGKQVKCSSCQTVLRVPAGTPNPQTAKVPTRKAPTPNAAGSAASSLQLRCPSCQTPLKVPSSFAGKVVRCSKCQTQLKVPGGGVPAASSPPAAPAGYTPPSQPSDDPFANLPTPGAPSGGGFGGGLGPSVPQRTLRSPNPVNPYSTPSPSAPRTYQGGNPSRAGRLRSGRSAVLYNIPAIIMMCWAALVIGVGIFQIGLVIFLLASGQVNFQQVDTAQLFGRLAGQFLAVALQGAVLAGGIAMVRRSNLGSAKTAAVITTIPCFGCLVFPIGIWACVLLFSNEAEQDFA</sequence>
<evidence type="ECO:0000256" key="2">
    <source>
        <dbReference type="SAM" id="Phobius"/>
    </source>
</evidence>
<organism evidence="3 4">
    <name type="scientific">Rhodopirellula sallentina SM41</name>
    <dbReference type="NCBI Taxonomy" id="1263870"/>
    <lineage>
        <taxon>Bacteria</taxon>
        <taxon>Pseudomonadati</taxon>
        <taxon>Planctomycetota</taxon>
        <taxon>Planctomycetia</taxon>
        <taxon>Pirellulales</taxon>
        <taxon>Pirellulaceae</taxon>
        <taxon>Rhodopirellula</taxon>
    </lineage>
</organism>
<feature type="compositionally biased region" description="Polar residues" evidence="1">
    <location>
        <begin position="151"/>
        <end position="179"/>
    </location>
</feature>